<evidence type="ECO:0000313" key="2">
    <source>
        <dbReference type="EMBL" id="CAG7836283.1"/>
    </source>
</evidence>
<dbReference type="SMART" id="SM00320">
    <property type="entry name" value="WD40"/>
    <property type="match status" value="4"/>
</dbReference>
<dbReference type="GO" id="GO:0006913">
    <property type="term" value="P:nucleocytoplasmic transport"/>
    <property type="evidence" value="ECO:0007669"/>
    <property type="project" value="TreeGrafter"/>
</dbReference>
<dbReference type="Pfam" id="PF25460">
    <property type="entry name" value="Beta-prop_Aladin"/>
    <property type="match status" value="1"/>
</dbReference>
<dbReference type="OrthoDB" id="411991at2759"/>
<evidence type="ECO:0000259" key="1">
    <source>
        <dbReference type="Pfam" id="PF25460"/>
    </source>
</evidence>
<gene>
    <name evidence="2" type="ORF">AFUS01_LOCUS45540</name>
</gene>
<sequence>MENVRPTATLERFPMIPAPGKVTLCEVANLVRTLNASEIGPVDFSLYLNFPETYHQIMGSNLKPIVPTKIPSIRVTDSVDNFIVSSHEGWIKGLWSSLLDGGVSEAMRFINQEQNIPSSVRQVVASVVNFWDTLHKGRRKLVVRLYPHYGLDTEDLIEKYSSVRGWKNGWIRALSWHPTFSKLALALNDDSIRIFSNGTDDGFPYLKSPDQVRVSGLAWRPHMDRELAVAAEKGIIVWSLDASLKPTANRARLLTASGHSPVTSVQYSANGRHLLSSSSLDNSIYIWCSNTFEPFALHRYGGGGVPLARWSPSGNQIFSNTPTAAFKVWSANKEWTPNRWKTSGLPVEAMCWAPDGGMIIFASDSYLYTILVLACEEDFVDVENARSAIPVFDLRTIQALQEGTGDTFKVGGKVQQLCISSCGTRLAILFQSSDVVALFRVQKRSPDYLYPLGFVRGFSQEFPVAIEFQKNLDSGSALLTIAWSSTRLQHFPMVDNASLLTNRLQQEEQLNYYRSMAHNRTRDSSSSSAHNSLNISGAGVGAGGDYDNTSSFHQDHDMSAPRFKIFSSP</sequence>
<comment type="caution">
    <text evidence="2">The sequence shown here is derived from an EMBL/GenBank/DDBJ whole genome shotgun (WGS) entry which is preliminary data.</text>
</comment>
<organism evidence="2 3">
    <name type="scientific">Allacma fusca</name>
    <dbReference type="NCBI Taxonomy" id="39272"/>
    <lineage>
        <taxon>Eukaryota</taxon>
        <taxon>Metazoa</taxon>
        <taxon>Ecdysozoa</taxon>
        <taxon>Arthropoda</taxon>
        <taxon>Hexapoda</taxon>
        <taxon>Collembola</taxon>
        <taxon>Symphypleona</taxon>
        <taxon>Sminthuridae</taxon>
        <taxon>Allacma</taxon>
    </lineage>
</organism>
<dbReference type="GO" id="GO:0005643">
    <property type="term" value="C:nuclear pore"/>
    <property type="evidence" value="ECO:0007669"/>
    <property type="project" value="TreeGrafter"/>
</dbReference>
<keyword evidence="3" id="KW-1185">Reference proteome</keyword>
<proteinExistence type="predicted"/>
<protein>
    <recommendedName>
        <fullName evidence="1">Aladin seven-bladed propeller domain-containing protein</fullName>
    </recommendedName>
</protein>
<dbReference type="PANTHER" id="PTHR14494:SF0">
    <property type="entry name" value="ALADIN"/>
    <property type="match status" value="1"/>
</dbReference>
<feature type="domain" description="Aladin seven-bladed propeller" evidence="1">
    <location>
        <begin position="153"/>
        <end position="494"/>
    </location>
</feature>
<evidence type="ECO:0000313" key="3">
    <source>
        <dbReference type="Proteomes" id="UP000708208"/>
    </source>
</evidence>
<reference evidence="2" key="1">
    <citation type="submission" date="2021-06" db="EMBL/GenBank/DDBJ databases">
        <authorList>
            <person name="Hodson N. C."/>
            <person name="Mongue J. A."/>
            <person name="Jaron S. K."/>
        </authorList>
    </citation>
    <scope>NUCLEOTIDE SEQUENCE</scope>
</reference>
<dbReference type="PANTHER" id="PTHR14494">
    <property type="entry name" value="ALADIN/ADRACALIN/AAAS"/>
    <property type="match status" value="1"/>
</dbReference>
<dbReference type="EMBL" id="CAJVCH010570964">
    <property type="protein sequence ID" value="CAG7836283.1"/>
    <property type="molecule type" value="Genomic_DNA"/>
</dbReference>
<accession>A0A8J2LIX9</accession>
<dbReference type="InterPro" id="IPR057403">
    <property type="entry name" value="Beta-prop_Aladin"/>
</dbReference>
<name>A0A8J2LIX9_9HEXA</name>
<dbReference type="InterPro" id="IPR045139">
    <property type="entry name" value="Aladin"/>
</dbReference>
<dbReference type="AlphaFoldDB" id="A0A8J2LIX9"/>
<dbReference type="InterPro" id="IPR001680">
    <property type="entry name" value="WD40_rpt"/>
</dbReference>
<dbReference type="Proteomes" id="UP000708208">
    <property type="component" value="Unassembled WGS sequence"/>
</dbReference>